<evidence type="ECO:0000313" key="2">
    <source>
        <dbReference type="EMBL" id="KAK3671599.1"/>
    </source>
</evidence>
<organism evidence="2 3">
    <name type="scientific">Recurvomyces mirabilis</name>
    <dbReference type="NCBI Taxonomy" id="574656"/>
    <lineage>
        <taxon>Eukaryota</taxon>
        <taxon>Fungi</taxon>
        <taxon>Dikarya</taxon>
        <taxon>Ascomycota</taxon>
        <taxon>Pezizomycotina</taxon>
        <taxon>Dothideomycetes</taxon>
        <taxon>Dothideomycetidae</taxon>
        <taxon>Mycosphaerellales</taxon>
        <taxon>Teratosphaeriaceae</taxon>
        <taxon>Recurvomyces</taxon>
    </lineage>
</organism>
<feature type="compositionally biased region" description="Basic and acidic residues" evidence="1">
    <location>
        <begin position="244"/>
        <end position="258"/>
    </location>
</feature>
<dbReference type="EMBL" id="JAUTXT010000041">
    <property type="protein sequence ID" value="KAK3671599.1"/>
    <property type="molecule type" value="Genomic_DNA"/>
</dbReference>
<proteinExistence type="predicted"/>
<dbReference type="Proteomes" id="UP001274830">
    <property type="component" value="Unassembled WGS sequence"/>
</dbReference>
<evidence type="ECO:0000256" key="1">
    <source>
        <dbReference type="SAM" id="MobiDB-lite"/>
    </source>
</evidence>
<keyword evidence="3" id="KW-1185">Reference proteome</keyword>
<feature type="compositionally biased region" description="Polar residues" evidence="1">
    <location>
        <begin position="213"/>
        <end position="222"/>
    </location>
</feature>
<sequence>MTDQALVRHEIATASFRLCSDDDIEEEEDDDQAHIVQYTLTLTPCPLATEIFILKLLDTDGHLFYCTFHEEREPCVYRRPVSDLIQVWHPDKVEGGVFCLHVAKRGRRISEAEVKLVEREWKGKVTEIFGIDLEAEEVVEDSSKALGDGSGGKGPTRDKELGQCGVRAADEIGNQMPKMQRSAKGGLVSQAGSNKEQPTKPTASSKDDGQRIQEATVTTTSSDDAHKAAELSKTDTLSNLSALGRREGKKLATRDDHSGPVGAVGSRTASQVDGLTRGIEAPRTKTYKGEHVGQSIVREPKSQSKIIGWRGTATEVTISLRFVLDGTPLSPRIWQPITDIVVPRTTTMQDLPSRLLIFIHQLGAGDHALMADMREKWYRLTFVLKPELGDERDAYLDFTTGRVPFESVCDLLRDPHNLQESIAMAVEFSGTNVDKPISTVEGALQPQKNSTRRICLGTIHGRLTDQDRPDRIPTSVAIVGSIDMDKRTTMSLSIVPVFLLQNLVVGDAGAGDTLAFRSDYDWRDRFTGVKSKEELLMRVNEHVDDEGETDELPTALSYCFSRFADFGRLAAWPKDRVHITVRYVDLVPNDGTREGSMPTQQHFLLVSSDTPTSVHKIVLDRMAGTAEAKGLFSAGDVEKWRMVMFVLPQIEEMAKMFLWEEGSIGQFLGLAGNGTVGRLLVEAHVVAR</sequence>
<feature type="compositionally biased region" description="Polar residues" evidence="1">
    <location>
        <begin position="190"/>
        <end position="204"/>
    </location>
</feature>
<evidence type="ECO:0000313" key="3">
    <source>
        <dbReference type="Proteomes" id="UP001274830"/>
    </source>
</evidence>
<gene>
    <name evidence="2" type="ORF">LTR78_008522</name>
</gene>
<reference evidence="2" key="1">
    <citation type="submission" date="2023-07" db="EMBL/GenBank/DDBJ databases">
        <title>Black Yeasts Isolated from many extreme environments.</title>
        <authorList>
            <person name="Coleine C."/>
            <person name="Stajich J.E."/>
            <person name="Selbmann L."/>
        </authorList>
    </citation>
    <scope>NUCLEOTIDE SEQUENCE</scope>
    <source>
        <strain evidence="2">CCFEE 5485</strain>
    </source>
</reference>
<accession>A0AAE0TT22</accession>
<protein>
    <submittedName>
        <fullName evidence="2">Uncharacterized protein</fullName>
    </submittedName>
</protein>
<feature type="compositionally biased region" description="Basic and acidic residues" evidence="1">
    <location>
        <begin position="223"/>
        <end position="233"/>
    </location>
</feature>
<comment type="caution">
    <text evidence="2">The sequence shown here is derived from an EMBL/GenBank/DDBJ whole genome shotgun (WGS) entry which is preliminary data.</text>
</comment>
<feature type="region of interest" description="Disordered" evidence="1">
    <location>
        <begin position="140"/>
        <end position="272"/>
    </location>
</feature>
<dbReference type="AlphaFoldDB" id="A0AAE0TT22"/>
<name>A0AAE0TT22_9PEZI</name>